<comment type="caution">
    <text evidence="1">The sequence shown here is derived from an EMBL/GenBank/DDBJ whole genome shotgun (WGS) entry which is preliminary data.</text>
</comment>
<gene>
    <name evidence="1" type="ORF">CHS0354_002170</name>
</gene>
<keyword evidence="2" id="KW-1185">Reference proteome</keyword>
<proteinExistence type="predicted"/>
<evidence type="ECO:0000313" key="1">
    <source>
        <dbReference type="EMBL" id="KAK3578599.1"/>
    </source>
</evidence>
<sequence length="86" mass="10248">MQELKEGCMMERLEKKMVHESLPLHKSKSLMMRLLKMKLRVLSDVHCAKCRQWYDQYRAGIYAHDDGNIDKDDTKYIISLCLNNEE</sequence>
<evidence type="ECO:0000313" key="2">
    <source>
        <dbReference type="Proteomes" id="UP001195483"/>
    </source>
</evidence>
<organism evidence="1 2">
    <name type="scientific">Potamilus streckersoni</name>
    <dbReference type="NCBI Taxonomy" id="2493646"/>
    <lineage>
        <taxon>Eukaryota</taxon>
        <taxon>Metazoa</taxon>
        <taxon>Spiralia</taxon>
        <taxon>Lophotrochozoa</taxon>
        <taxon>Mollusca</taxon>
        <taxon>Bivalvia</taxon>
        <taxon>Autobranchia</taxon>
        <taxon>Heteroconchia</taxon>
        <taxon>Palaeoheterodonta</taxon>
        <taxon>Unionida</taxon>
        <taxon>Unionoidea</taxon>
        <taxon>Unionidae</taxon>
        <taxon>Ambleminae</taxon>
        <taxon>Lampsilini</taxon>
        <taxon>Potamilus</taxon>
    </lineage>
</organism>
<dbReference type="AlphaFoldDB" id="A0AAE0RS52"/>
<reference evidence="1" key="2">
    <citation type="journal article" date="2021" name="Genome Biol. Evol.">
        <title>Developing a high-quality reference genome for a parasitic bivalve with doubly uniparental inheritance (Bivalvia: Unionida).</title>
        <authorList>
            <person name="Smith C.H."/>
        </authorList>
    </citation>
    <scope>NUCLEOTIDE SEQUENCE</scope>
    <source>
        <strain evidence="1">CHS0354</strain>
        <tissue evidence="1">Mantle</tissue>
    </source>
</reference>
<accession>A0AAE0RS52</accession>
<reference evidence="1" key="3">
    <citation type="submission" date="2023-05" db="EMBL/GenBank/DDBJ databases">
        <authorList>
            <person name="Smith C.H."/>
        </authorList>
    </citation>
    <scope>NUCLEOTIDE SEQUENCE</scope>
    <source>
        <strain evidence="1">CHS0354</strain>
        <tissue evidence="1">Mantle</tissue>
    </source>
</reference>
<dbReference type="Proteomes" id="UP001195483">
    <property type="component" value="Unassembled WGS sequence"/>
</dbReference>
<name>A0AAE0RS52_9BIVA</name>
<dbReference type="EMBL" id="JAEAOA010000192">
    <property type="protein sequence ID" value="KAK3578599.1"/>
    <property type="molecule type" value="Genomic_DNA"/>
</dbReference>
<protein>
    <submittedName>
        <fullName evidence="1">Uncharacterized protein</fullName>
    </submittedName>
</protein>
<reference evidence="1" key="1">
    <citation type="journal article" date="2021" name="Genome Biol. Evol.">
        <title>A High-Quality Reference Genome for a Parasitic Bivalve with Doubly Uniparental Inheritance (Bivalvia: Unionida).</title>
        <authorList>
            <person name="Smith C.H."/>
        </authorList>
    </citation>
    <scope>NUCLEOTIDE SEQUENCE</scope>
    <source>
        <strain evidence="1">CHS0354</strain>
    </source>
</reference>